<protein>
    <submittedName>
        <fullName evidence="2">Uncharacterized protein</fullName>
    </submittedName>
</protein>
<dbReference type="EMBL" id="OD564407">
    <property type="protein sequence ID" value="CAD7438199.1"/>
    <property type="molecule type" value="Genomic_DNA"/>
</dbReference>
<sequence length="145" mass="16163">MTPETNSKIMTEHRNYGNGSSINGLEIGNSNQDGVLIDFHNHVYKPNVDVCARDDRVAEQTLFAGRVGGMGLYVEFRKREVAEADLDLNFLWDSSWKVTFLLVFCASIEVCVCVCVCVTYVGHHLHLDKQAGLALYRPSPELTVA</sequence>
<name>A0A7R9HWJ2_9NEOP</name>
<proteinExistence type="predicted"/>
<dbReference type="AlphaFoldDB" id="A0A7R9HWJ2"/>
<keyword evidence="1" id="KW-0812">Transmembrane</keyword>
<keyword evidence="1" id="KW-1133">Transmembrane helix</keyword>
<gene>
    <name evidence="2" type="ORF">TBIB3V08_LOCUS794</name>
</gene>
<accession>A0A7R9HWJ2</accession>
<evidence type="ECO:0000313" key="2">
    <source>
        <dbReference type="EMBL" id="CAD7438199.1"/>
    </source>
</evidence>
<reference evidence="2" key="1">
    <citation type="submission" date="2020-11" db="EMBL/GenBank/DDBJ databases">
        <authorList>
            <person name="Tran Van P."/>
        </authorList>
    </citation>
    <scope>NUCLEOTIDE SEQUENCE</scope>
</reference>
<keyword evidence="1" id="KW-0472">Membrane</keyword>
<feature type="transmembrane region" description="Helical" evidence="1">
    <location>
        <begin position="98"/>
        <end position="121"/>
    </location>
</feature>
<evidence type="ECO:0000256" key="1">
    <source>
        <dbReference type="SAM" id="Phobius"/>
    </source>
</evidence>
<organism evidence="2">
    <name type="scientific">Timema bartmani</name>
    <dbReference type="NCBI Taxonomy" id="61472"/>
    <lineage>
        <taxon>Eukaryota</taxon>
        <taxon>Metazoa</taxon>
        <taxon>Ecdysozoa</taxon>
        <taxon>Arthropoda</taxon>
        <taxon>Hexapoda</taxon>
        <taxon>Insecta</taxon>
        <taxon>Pterygota</taxon>
        <taxon>Neoptera</taxon>
        <taxon>Polyneoptera</taxon>
        <taxon>Phasmatodea</taxon>
        <taxon>Timematodea</taxon>
        <taxon>Timematoidea</taxon>
        <taxon>Timematidae</taxon>
        <taxon>Timema</taxon>
    </lineage>
</organism>